<dbReference type="Gene3D" id="2.60.120.620">
    <property type="entry name" value="q2cbj1_9rhob like domain"/>
    <property type="match status" value="1"/>
</dbReference>
<evidence type="ECO:0000256" key="1">
    <source>
        <dbReference type="RuleBase" id="RU003682"/>
    </source>
</evidence>
<reference evidence="4" key="1">
    <citation type="submission" date="2018-03" db="EMBL/GenBank/DDBJ databases">
        <authorList>
            <person name="Rodrigo-Torres L."/>
            <person name="Arahal R. D."/>
            <person name="Lucena T."/>
        </authorList>
    </citation>
    <scope>NUCLEOTIDE SEQUENCE [LARGE SCALE GENOMIC DNA]</scope>
    <source>
        <strain evidence="4">CECT 7615</strain>
    </source>
</reference>
<feature type="domain" description="Fe2OG dioxygenase" evidence="2">
    <location>
        <begin position="144"/>
        <end position="256"/>
    </location>
</feature>
<keyword evidence="4" id="KW-1185">Reference proteome</keyword>
<keyword evidence="1" id="KW-0560">Oxidoreductase</keyword>
<organism evidence="3 4">
    <name type="scientific">Falsiruegeria mediterranea M17</name>
    <dbReference type="NCBI Taxonomy" id="1200281"/>
    <lineage>
        <taxon>Bacteria</taxon>
        <taxon>Pseudomonadati</taxon>
        <taxon>Pseudomonadota</taxon>
        <taxon>Alphaproteobacteria</taxon>
        <taxon>Rhodobacterales</taxon>
        <taxon>Roseobacteraceae</taxon>
        <taxon>Falsiruegeria</taxon>
    </lineage>
</organism>
<sequence>MPESHQTLRDRALDLIDLDRYPIADLESGAGAVFLEQCQRHMDEHGWCNLADFLRTEALEQLNGEANELLPTAETLHVKRNIYQGAIDPSLPDDDPRRKEFVHIAVQLADDQIPVQSKLKQLYHSKILTEFVRRVQRKDHLYRCADEFQALNVVALHPESWHAWHYDTTECTVTLLLQAAETGGEFTFLPNSRTDEGEDHEAVDRLLAGDMSHAQSFSRGAGAFTLFRGGYSLHGVTKVQGAQPRISAIMTYDEQPNRVIEDDINIRIYGKRVETILASRNTAATA</sequence>
<dbReference type="Proteomes" id="UP000244898">
    <property type="component" value="Unassembled WGS sequence"/>
</dbReference>
<dbReference type="PROSITE" id="PS51471">
    <property type="entry name" value="FE2OG_OXY"/>
    <property type="match status" value="1"/>
</dbReference>
<proteinExistence type="inferred from homology"/>
<evidence type="ECO:0000313" key="4">
    <source>
        <dbReference type="Proteomes" id="UP000244898"/>
    </source>
</evidence>
<dbReference type="Pfam" id="PF23169">
    <property type="entry name" value="HalD"/>
    <property type="match status" value="1"/>
</dbReference>
<dbReference type="OrthoDB" id="9798229at2"/>
<dbReference type="InterPro" id="IPR005123">
    <property type="entry name" value="Oxoglu/Fe-dep_dioxygenase_dom"/>
</dbReference>
<keyword evidence="1" id="KW-0408">Iron</keyword>
<comment type="similarity">
    <text evidence="1">Belongs to the iron/ascorbate-dependent oxidoreductase family.</text>
</comment>
<evidence type="ECO:0000259" key="2">
    <source>
        <dbReference type="PROSITE" id="PS51471"/>
    </source>
</evidence>
<dbReference type="EMBL" id="ONZG01000005">
    <property type="protein sequence ID" value="SPJ28889.1"/>
    <property type="molecule type" value="Genomic_DNA"/>
</dbReference>
<keyword evidence="1" id="KW-0479">Metal-binding</keyword>
<dbReference type="SUPFAM" id="SSF51197">
    <property type="entry name" value="Clavaminate synthase-like"/>
    <property type="match status" value="1"/>
</dbReference>
<dbReference type="GO" id="GO:0016491">
    <property type="term" value="F:oxidoreductase activity"/>
    <property type="evidence" value="ECO:0007669"/>
    <property type="project" value="UniProtKB-KW"/>
</dbReference>
<evidence type="ECO:0000313" key="3">
    <source>
        <dbReference type="EMBL" id="SPJ28889.1"/>
    </source>
</evidence>
<gene>
    <name evidence="3" type="ORF">TRM7615_02398</name>
</gene>
<dbReference type="GO" id="GO:0046872">
    <property type="term" value="F:metal ion binding"/>
    <property type="evidence" value="ECO:0007669"/>
    <property type="project" value="UniProtKB-KW"/>
</dbReference>
<dbReference type="AlphaFoldDB" id="A0A2R8C8Y5"/>
<name>A0A2R8C8Y5_9RHOB</name>
<dbReference type="InterPro" id="IPR056470">
    <property type="entry name" value="BesD/HalB-like"/>
</dbReference>
<protein>
    <recommendedName>
        <fullName evidence="2">Fe2OG dioxygenase domain-containing protein</fullName>
    </recommendedName>
</protein>
<accession>A0A2R8C8Y5</accession>
<dbReference type="RefSeq" id="WP_108787727.1">
    <property type="nucleotide sequence ID" value="NZ_ONZG01000005.1"/>
</dbReference>